<gene>
    <name evidence="1" type="ORF">OH76DRAFT_1424389</name>
</gene>
<protein>
    <submittedName>
        <fullName evidence="1">Uncharacterized protein</fullName>
    </submittedName>
</protein>
<dbReference type="Proteomes" id="UP000256964">
    <property type="component" value="Unassembled WGS sequence"/>
</dbReference>
<proteinExistence type="predicted"/>
<dbReference type="AlphaFoldDB" id="A0A371CGF1"/>
<dbReference type="EMBL" id="KZ857987">
    <property type="protein sequence ID" value="RDX39359.1"/>
    <property type="molecule type" value="Genomic_DNA"/>
</dbReference>
<evidence type="ECO:0000313" key="1">
    <source>
        <dbReference type="EMBL" id="RDX39359.1"/>
    </source>
</evidence>
<keyword evidence="2" id="KW-1185">Reference proteome</keyword>
<name>A0A371CGF1_9APHY</name>
<feature type="non-terminal residue" evidence="1">
    <location>
        <position position="204"/>
    </location>
</feature>
<evidence type="ECO:0000313" key="2">
    <source>
        <dbReference type="Proteomes" id="UP000256964"/>
    </source>
</evidence>
<organism evidence="1 2">
    <name type="scientific">Lentinus brumalis</name>
    <dbReference type="NCBI Taxonomy" id="2498619"/>
    <lineage>
        <taxon>Eukaryota</taxon>
        <taxon>Fungi</taxon>
        <taxon>Dikarya</taxon>
        <taxon>Basidiomycota</taxon>
        <taxon>Agaricomycotina</taxon>
        <taxon>Agaricomycetes</taxon>
        <taxon>Polyporales</taxon>
        <taxon>Polyporaceae</taxon>
        <taxon>Lentinus</taxon>
    </lineage>
</organism>
<accession>A0A371CGF1</accession>
<sequence>MRYAPGNFRKSALHLSNPTWLYAPVKFPTSTIHLFKLHQITQGTGSKGLKEPGSNHAPLLTRVLFMRAAGEHTATISPRNSELNAEFVEDVFFDMIFVAPACIGSVDELDRHVNRLMSAFAWAWNGNAVVPNICDRSRHWWDGPCTSASRVWAALDDRSYAHDLNIARSSLGRVILDHASAEDTTASLLAREPSWLHASPDARR</sequence>
<reference evidence="1 2" key="1">
    <citation type="journal article" date="2018" name="Biotechnol. Biofuels">
        <title>Integrative visual omics of the white-rot fungus Polyporus brumalis exposes the biotechnological potential of its oxidative enzymes for delignifying raw plant biomass.</title>
        <authorList>
            <person name="Miyauchi S."/>
            <person name="Rancon A."/>
            <person name="Drula E."/>
            <person name="Hage H."/>
            <person name="Chaduli D."/>
            <person name="Favel A."/>
            <person name="Grisel S."/>
            <person name="Henrissat B."/>
            <person name="Herpoel-Gimbert I."/>
            <person name="Ruiz-Duenas F.J."/>
            <person name="Chevret D."/>
            <person name="Hainaut M."/>
            <person name="Lin J."/>
            <person name="Wang M."/>
            <person name="Pangilinan J."/>
            <person name="Lipzen A."/>
            <person name="Lesage-Meessen L."/>
            <person name="Navarro D."/>
            <person name="Riley R."/>
            <person name="Grigoriev I.V."/>
            <person name="Zhou S."/>
            <person name="Raouche S."/>
            <person name="Rosso M.N."/>
        </authorList>
    </citation>
    <scope>NUCLEOTIDE SEQUENCE [LARGE SCALE GENOMIC DNA]</scope>
    <source>
        <strain evidence="1 2">BRFM 1820</strain>
    </source>
</reference>